<feature type="compositionally biased region" description="Basic and acidic residues" evidence="11">
    <location>
        <begin position="326"/>
        <end position="350"/>
    </location>
</feature>
<dbReference type="Pfam" id="PF13691">
    <property type="entry name" value="Lactamase_B_4"/>
    <property type="match status" value="1"/>
</dbReference>
<evidence type="ECO:0000256" key="5">
    <source>
        <dbReference type="ARBA" id="ARBA00022694"/>
    </source>
</evidence>
<evidence type="ECO:0000259" key="13">
    <source>
        <dbReference type="Pfam" id="PF13691"/>
    </source>
</evidence>
<dbReference type="InterPro" id="IPR027794">
    <property type="entry name" value="tRNase_Z_dom"/>
</dbReference>
<dbReference type="SUPFAM" id="SSF56281">
    <property type="entry name" value="Metallo-hydrolase/oxidoreductase"/>
    <property type="match status" value="2"/>
</dbReference>
<keyword evidence="15" id="KW-1185">Reference proteome</keyword>
<keyword evidence="5" id="KW-0819">tRNA processing</keyword>
<evidence type="ECO:0000256" key="1">
    <source>
        <dbReference type="ARBA" id="ARBA00000402"/>
    </source>
</evidence>
<evidence type="ECO:0000256" key="8">
    <source>
        <dbReference type="ARBA" id="ARBA00022759"/>
    </source>
</evidence>
<feature type="domain" description="Metallo-beta-lactamase" evidence="12">
    <location>
        <begin position="715"/>
        <end position="926"/>
    </location>
</feature>
<evidence type="ECO:0000259" key="12">
    <source>
        <dbReference type="Pfam" id="PF12706"/>
    </source>
</evidence>
<keyword evidence="7" id="KW-0479">Metal-binding</keyword>
<proteinExistence type="inferred from homology"/>
<feature type="domain" description="tRNase Z endonuclease" evidence="13">
    <location>
        <begin position="155"/>
        <end position="217"/>
    </location>
</feature>
<feature type="region of interest" description="Disordered" evidence="11">
    <location>
        <begin position="1"/>
        <end position="26"/>
    </location>
</feature>
<dbReference type="Pfam" id="PF12706">
    <property type="entry name" value="Lactamase_B_2"/>
    <property type="match status" value="1"/>
</dbReference>
<evidence type="ECO:0000313" key="15">
    <source>
        <dbReference type="Proteomes" id="UP001390339"/>
    </source>
</evidence>
<dbReference type="InterPro" id="IPR047151">
    <property type="entry name" value="RNZ2-like"/>
</dbReference>
<evidence type="ECO:0000313" key="14">
    <source>
        <dbReference type="EMBL" id="KAK8873326.1"/>
    </source>
</evidence>
<keyword evidence="8" id="KW-0255">Endonuclease</keyword>
<feature type="compositionally biased region" description="Basic residues" evidence="11">
    <location>
        <begin position="38"/>
        <end position="47"/>
    </location>
</feature>
<dbReference type="PANTHER" id="PTHR12553:SF49">
    <property type="entry name" value="ZINC PHOSPHODIESTERASE ELAC PROTEIN 2"/>
    <property type="match status" value="1"/>
</dbReference>
<evidence type="ECO:0000256" key="9">
    <source>
        <dbReference type="ARBA" id="ARBA00022801"/>
    </source>
</evidence>
<evidence type="ECO:0000256" key="7">
    <source>
        <dbReference type="ARBA" id="ARBA00022723"/>
    </source>
</evidence>
<gene>
    <name evidence="14" type="ORF">PGQ11_003840</name>
</gene>
<comment type="similarity">
    <text evidence="3">Belongs to the RNase Z family.</text>
</comment>
<keyword evidence="6" id="KW-0540">Nuclease</keyword>
<dbReference type="InterPro" id="IPR036866">
    <property type="entry name" value="RibonucZ/Hydroxyglut_hydro"/>
</dbReference>
<dbReference type="InterPro" id="IPR001279">
    <property type="entry name" value="Metallo-B-lactamas"/>
</dbReference>
<organism evidence="14 15">
    <name type="scientific">Apiospora arundinis</name>
    <dbReference type="NCBI Taxonomy" id="335852"/>
    <lineage>
        <taxon>Eukaryota</taxon>
        <taxon>Fungi</taxon>
        <taxon>Dikarya</taxon>
        <taxon>Ascomycota</taxon>
        <taxon>Pezizomycotina</taxon>
        <taxon>Sordariomycetes</taxon>
        <taxon>Xylariomycetidae</taxon>
        <taxon>Amphisphaeriales</taxon>
        <taxon>Apiosporaceae</taxon>
        <taxon>Apiospora</taxon>
    </lineage>
</organism>
<feature type="region of interest" description="Disordered" evidence="11">
    <location>
        <begin position="38"/>
        <end position="58"/>
    </location>
</feature>
<dbReference type="Proteomes" id="UP001390339">
    <property type="component" value="Unassembled WGS sequence"/>
</dbReference>
<accession>A0ABR2J715</accession>
<sequence length="992" mass="111243">MKIPPIPTKALKRTPALHPHAKGHPSLANAYTLQKNRKAIPQARKRFRDSGKPAALDPKSISMSAQRSFLPPRHRFKPNHESTFEDAQITDGILKAPEGTVLKIIRVPPALRLGQKRQPFFFLLNIPERDLEAEKKDETEKKARAFGTKMLNWVQIVTTPTADTPGTCLVLHFDDRRYVFGNISEGTQRAMVQRKIALNKTEDVFITGPVDWHSAGGLLGMVLTLADVIASAREHLGAQNAERQRKGRSAATDKLLSRLNIHGGKNLSHFLATARRFIFRKGLPLNPHEIRSDPRTSNQDSNEPDWQDTNIKVWYVPLELTDKDAVDTSRKRTHEDASEPDAVKSDSTKEEDFELTQSVVTKMFNSDWKMDALVETTLHEAKLPAKLFVRDQNGHIQVYEGPLPGRDGDVPNIPVLIRQPWPAAMILALPPTQPARQSICYIVKNHDRRGKFDPKKAATFDIQKKDYSSLTRGESVTAKDGTLVTPEMVLGETVLGKGFAVVDIPDVSYIETLVNRPEWSNTEIMDNVCVMFWLLGPDVAADSRLQSFMKDHANIRHTVCSGDSAPNMIALESVATQAYKLHSIDPDRFPIPFYSNAQTLHGHATDSSPDVYEAGRTGKMIQFSPQFLHQDNKIVGFPDLVKLAGSEPQFPVVAELAEKARQKLQDTDFLAKIEKVESDIPNRDAEIITLGTGSALPSKYRNVSATLVKVPGYGNYLFDAGENTMGQLRRVFGKELPTVLRDLKAIWISHLHADHHLGTAGVIGAWHKETRESNPSATLHVASHMHMLDWLREYAQVEDFGYDRLTFTEFRNYDPVTRIANPRIFGEEQTKVHGIKRIDACFVEHCHGALATVFTWPSGLKIGYSGDCRPSDNFVQIGQGVTLLIHESTFDDELQGDAIAKKHSTMSEAIDVGRRMGARRILLTHFSQRYQKVPIIEENLEVKPDADGKEKAKLDEIILVAFDYMRVKLGDFRKAQAFLPAIQKLFDDVTEQ</sequence>
<name>A0ABR2J715_9PEZI</name>
<comment type="cofactor">
    <cofactor evidence="2">
        <name>Zn(2+)</name>
        <dbReference type="ChEBI" id="CHEBI:29105"/>
    </cofactor>
</comment>
<evidence type="ECO:0000256" key="10">
    <source>
        <dbReference type="ARBA" id="ARBA00022833"/>
    </source>
</evidence>
<dbReference type="Gene3D" id="3.60.15.10">
    <property type="entry name" value="Ribonuclease Z/Hydroxyacylglutathione hydrolase-like"/>
    <property type="match status" value="2"/>
</dbReference>
<dbReference type="EMBL" id="JAPCWZ010000003">
    <property type="protein sequence ID" value="KAK8873326.1"/>
    <property type="molecule type" value="Genomic_DNA"/>
</dbReference>
<comment type="caution">
    <text evidence="14">The sequence shown here is derived from an EMBL/GenBank/DDBJ whole genome shotgun (WGS) entry which is preliminary data.</text>
</comment>
<evidence type="ECO:0000256" key="4">
    <source>
        <dbReference type="ARBA" id="ARBA00012477"/>
    </source>
</evidence>
<comment type="catalytic activity">
    <reaction evidence="1">
        <text>Endonucleolytic cleavage of RNA, removing extra 3' nucleotides from tRNA precursor, generating 3' termini of tRNAs. A 3'-hydroxy group is left at the tRNA terminus and a 5'-phosphoryl group is left at the trailer molecule.</text>
        <dbReference type="EC" id="3.1.26.11"/>
    </reaction>
</comment>
<evidence type="ECO:0000256" key="11">
    <source>
        <dbReference type="SAM" id="MobiDB-lite"/>
    </source>
</evidence>
<evidence type="ECO:0000256" key="2">
    <source>
        <dbReference type="ARBA" id="ARBA00001947"/>
    </source>
</evidence>
<keyword evidence="9" id="KW-0378">Hydrolase</keyword>
<feature type="region of interest" description="Disordered" evidence="11">
    <location>
        <begin position="326"/>
        <end position="351"/>
    </location>
</feature>
<evidence type="ECO:0000256" key="3">
    <source>
        <dbReference type="ARBA" id="ARBA00007823"/>
    </source>
</evidence>
<dbReference type="PANTHER" id="PTHR12553">
    <property type="entry name" value="ZINC PHOSPHODIESTERASE ELAC PROTEIN 2"/>
    <property type="match status" value="1"/>
</dbReference>
<keyword evidence="10" id="KW-0862">Zinc</keyword>
<reference evidence="14 15" key="1">
    <citation type="journal article" date="2024" name="IMA Fungus">
        <title>Apiospora arundinis, a panoply of carbohydrate-active enzymes and secondary metabolites.</title>
        <authorList>
            <person name="Sorensen T."/>
            <person name="Petersen C."/>
            <person name="Muurmann A.T."/>
            <person name="Christiansen J.V."/>
            <person name="Brundto M.L."/>
            <person name="Overgaard C.K."/>
            <person name="Boysen A.T."/>
            <person name="Wollenberg R.D."/>
            <person name="Larsen T.O."/>
            <person name="Sorensen J.L."/>
            <person name="Nielsen K.L."/>
            <person name="Sondergaard T.E."/>
        </authorList>
    </citation>
    <scope>NUCLEOTIDE SEQUENCE [LARGE SCALE GENOMIC DNA]</scope>
    <source>
        <strain evidence="14 15">AAU 773</strain>
    </source>
</reference>
<evidence type="ECO:0000256" key="6">
    <source>
        <dbReference type="ARBA" id="ARBA00022722"/>
    </source>
</evidence>
<dbReference type="EC" id="3.1.26.11" evidence="4"/>
<dbReference type="CDD" id="cd07718">
    <property type="entry name" value="RNaseZ_ELAC1_ELAC2-C-term-like_MBL-fold"/>
    <property type="match status" value="1"/>
</dbReference>
<protein>
    <recommendedName>
        <fullName evidence="4">ribonuclease Z</fullName>
        <ecNumber evidence="4">3.1.26.11</ecNumber>
    </recommendedName>
</protein>